<evidence type="ECO:0000313" key="2">
    <source>
        <dbReference type="EMBL" id="PPK50609.1"/>
    </source>
</evidence>
<proteinExistence type="predicted"/>
<reference evidence="1 4" key="1">
    <citation type="submission" date="2018-02" db="EMBL/GenBank/DDBJ databases">
        <title>Deep subsurface shale carbon reservoir microbial communities from Ohio and West Virginia, USA.</title>
        <authorList>
            <person name="Wrighton K."/>
        </authorList>
    </citation>
    <scope>NUCLEOTIDE SEQUENCE [LARGE SCALE GENOMIC DNA]</scope>
    <source>
        <strain evidence="1 4">UTICA-S1B6</strain>
    </source>
</reference>
<dbReference type="EMBL" id="PTIU01000066">
    <property type="protein sequence ID" value="PPK50609.1"/>
    <property type="molecule type" value="Genomic_DNA"/>
</dbReference>
<keyword evidence="4" id="KW-1185">Reference proteome</keyword>
<protein>
    <submittedName>
        <fullName evidence="2">Uncharacterized protein</fullName>
    </submittedName>
</protein>
<evidence type="ECO:0000313" key="4">
    <source>
        <dbReference type="Proteomes" id="UP000239648"/>
    </source>
</evidence>
<dbReference type="EMBL" id="PTIT01000061">
    <property type="protein sequence ID" value="PPK49318.1"/>
    <property type="molecule type" value="Genomic_DNA"/>
</dbReference>
<dbReference type="Proteomes" id="UP000239446">
    <property type="component" value="Unassembled WGS sequence"/>
</dbReference>
<organism evidence="2 3">
    <name type="scientific">Marinobacter persicus</name>
    <dbReference type="NCBI Taxonomy" id="930118"/>
    <lineage>
        <taxon>Bacteria</taxon>
        <taxon>Pseudomonadati</taxon>
        <taxon>Pseudomonadota</taxon>
        <taxon>Gammaproteobacteria</taxon>
        <taxon>Pseudomonadales</taxon>
        <taxon>Marinobacteraceae</taxon>
        <taxon>Marinobacter</taxon>
    </lineage>
</organism>
<accession>A0A2S6G1S9</accession>
<evidence type="ECO:0000313" key="1">
    <source>
        <dbReference type="EMBL" id="PPK49318.1"/>
    </source>
</evidence>
<sequence>SESDKPPLPMDAIVRAKQHLIPLEATSFRDLLHIPAHHEHPFRANVNTNSGLT</sequence>
<dbReference type="AlphaFoldDB" id="A0A2S6G1S9"/>
<evidence type="ECO:0000313" key="3">
    <source>
        <dbReference type="Proteomes" id="UP000239446"/>
    </source>
</evidence>
<name>A0A2S6G1S9_9GAMM</name>
<comment type="caution">
    <text evidence="2">The sequence shown here is derived from an EMBL/GenBank/DDBJ whole genome shotgun (WGS) entry which is preliminary data.</text>
</comment>
<dbReference type="Proteomes" id="UP000239648">
    <property type="component" value="Unassembled WGS sequence"/>
</dbReference>
<reference evidence="2 3" key="2">
    <citation type="submission" date="2018-02" db="EMBL/GenBank/DDBJ databases">
        <title>Subsurface microbial communities from deep shales in Ohio and West Virginia, USA.</title>
        <authorList>
            <person name="Wrighton K."/>
        </authorList>
    </citation>
    <scope>NUCLEOTIDE SEQUENCE [LARGE SCALE GENOMIC DNA]</scope>
    <source>
        <strain evidence="2 3">UTICA-S1B9</strain>
    </source>
</reference>
<feature type="non-terminal residue" evidence="2">
    <location>
        <position position="1"/>
    </location>
</feature>
<gene>
    <name evidence="2" type="ORF">B0H24_10665</name>
    <name evidence="1" type="ORF">BY455_1615</name>
</gene>